<reference evidence="3 4" key="1">
    <citation type="submission" date="2010-03" db="EMBL/GenBank/DDBJ databases">
        <authorList>
            <consortium name="The Broad Institute Genome Sequencing Platform"/>
            <person name="Ward D."/>
            <person name="Earl A."/>
            <person name="Feldgarden M."/>
            <person name="Gevers D."/>
            <person name="Young S."/>
            <person name="Zeng Q."/>
            <person name="Koehrsen M."/>
            <person name="Alvarado L."/>
            <person name="Berlin A.M."/>
            <person name="Borenstein D."/>
            <person name="Chapman S.B."/>
            <person name="Chen Z."/>
            <person name="Engels R."/>
            <person name="Freedman E."/>
            <person name="Gellesch M."/>
            <person name="Goldberg J."/>
            <person name="Griggs A."/>
            <person name="Gujja S."/>
            <person name="Heilman E.R."/>
            <person name="Heiman D.I."/>
            <person name="Hepburn T.A."/>
            <person name="Howarth C."/>
            <person name="Jen D."/>
            <person name="Larson L."/>
            <person name="Mehta T."/>
            <person name="Park D."/>
            <person name="Pearson M."/>
            <person name="Richards J."/>
            <person name="Roberts A."/>
            <person name="Saif S."/>
            <person name="Shea T.D."/>
            <person name="Shenoy N."/>
            <person name="Sisk P."/>
            <person name="Stolte C."/>
            <person name="Sykes S.N."/>
            <person name="Walk T."/>
            <person name="White J."/>
            <person name="Yandava C."/>
            <person name="Izard J."/>
            <person name="Baranova O.V."/>
            <person name="Blanton J.M."/>
            <person name="Tanner A.C."/>
            <person name="Dewhirst F."/>
            <person name="Haas B."/>
            <person name="Nusbaum C."/>
            <person name="Birren B."/>
        </authorList>
    </citation>
    <scope>NUCLEOTIDE SEQUENCE [LARGE SCALE GENOMIC DNA]</scope>
    <source>
        <strain evidence="3 4">ATCC 29453</strain>
    </source>
</reference>
<dbReference type="KEGG" id="smur:BWP33_08195"/>
<evidence type="ECO:0000313" key="4">
    <source>
        <dbReference type="Proteomes" id="UP000017813"/>
    </source>
</evidence>
<evidence type="ECO:0000256" key="1">
    <source>
        <dbReference type="SAM" id="Coils"/>
    </source>
</evidence>
<organism evidence="3 4">
    <name type="scientific">Simonsiella muelleri ATCC 29453</name>
    <dbReference type="NCBI Taxonomy" id="641147"/>
    <lineage>
        <taxon>Bacteria</taxon>
        <taxon>Pseudomonadati</taxon>
        <taxon>Pseudomonadota</taxon>
        <taxon>Betaproteobacteria</taxon>
        <taxon>Neisseriales</taxon>
        <taxon>Neisseriaceae</taxon>
        <taxon>Simonsiella</taxon>
    </lineage>
</organism>
<keyword evidence="4" id="KW-1185">Reference proteome</keyword>
<dbReference type="RefSeq" id="WP_002642149.1">
    <property type="nucleotide sequence ID" value="NZ_CP019448.1"/>
</dbReference>
<reference evidence="3 4" key="2">
    <citation type="submission" date="2011-10" db="EMBL/GenBank/DDBJ databases">
        <title>The Genome Sequence of Simonsiella muelleri ATCC 29453.</title>
        <authorList>
            <consortium name="The Broad Institute Genome Sequencing Platform"/>
            <consortium name="The Broad Institute Genome Sequencing Center for Infectious Disease"/>
            <person name="Earl A."/>
            <person name="Ward D."/>
            <person name="Feldgarden M."/>
            <person name="Gevers D."/>
            <person name="Izard J."/>
            <person name="Baranova O.V."/>
            <person name="Blanton J.M."/>
            <person name="Tanner A.C."/>
            <person name="Dewhirst F."/>
            <person name="Young S.K."/>
            <person name="Zeng Q."/>
            <person name="Gargeya S."/>
            <person name="Fitzgerald M."/>
            <person name="Haas B."/>
            <person name="Abouelleil A."/>
            <person name="Alvarado L."/>
            <person name="Arachchi H.M."/>
            <person name="Berlin A."/>
            <person name="Brown A."/>
            <person name="Chapman S.B."/>
            <person name="Chen Z."/>
            <person name="Dunbar C."/>
            <person name="Freedman E."/>
            <person name="Gearin G."/>
            <person name="Goldberg J."/>
            <person name="Griggs A."/>
            <person name="Gujja S."/>
            <person name="Heiman D."/>
            <person name="Howarth C."/>
            <person name="Larson L."/>
            <person name="Lui A."/>
            <person name="MacDonald P.J.P."/>
            <person name="Montmayeur A."/>
            <person name="Murphy C."/>
            <person name="Neiman D."/>
            <person name="Pearson M."/>
            <person name="Priest M."/>
            <person name="Roberts A."/>
            <person name="Saif S."/>
            <person name="Shea T."/>
            <person name="Shenoy N."/>
            <person name="Sisk P."/>
            <person name="Stolte C."/>
            <person name="Sykes S."/>
            <person name="Wortman J."/>
            <person name="Nusbaum C."/>
            <person name="Birren B."/>
        </authorList>
    </citation>
    <scope>NUCLEOTIDE SEQUENCE [LARGE SCALE GENOMIC DNA]</scope>
    <source>
        <strain evidence="3 4">ATCC 29453</strain>
    </source>
</reference>
<name>V9H7W2_9NEIS</name>
<feature type="coiled-coil region" evidence="1">
    <location>
        <begin position="67"/>
        <end position="94"/>
    </location>
</feature>
<dbReference type="AlphaFoldDB" id="V9H7W2"/>
<feature type="compositionally biased region" description="Polar residues" evidence="2">
    <location>
        <begin position="1"/>
        <end position="12"/>
    </location>
</feature>
<feature type="compositionally biased region" description="Basic and acidic residues" evidence="2">
    <location>
        <begin position="13"/>
        <end position="32"/>
    </location>
</feature>
<dbReference type="STRING" id="641147.HMPREF9021_01744"/>
<feature type="region of interest" description="Disordered" evidence="2">
    <location>
        <begin position="1"/>
        <end position="34"/>
    </location>
</feature>
<comment type="caution">
    <text evidence="3">The sequence shown here is derived from an EMBL/GenBank/DDBJ whole genome shotgun (WGS) entry which is preliminary data.</text>
</comment>
<evidence type="ECO:0000313" key="3">
    <source>
        <dbReference type="EMBL" id="EFG30457.1"/>
    </source>
</evidence>
<keyword evidence="1" id="KW-0175">Coiled coil</keyword>
<dbReference type="eggNOG" id="ENOG5032BU0">
    <property type="taxonomic scope" value="Bacteria"/>
</dbReference>
<evidence type="ECO:0008006" key="5">
    <source>
        <dbReference type="Google" id="ProtNLM"/>
    </source>
</evidence>
<proteinExistence type="predicted"/>
<evidence type="ECO:0000256" key="2">
    <source>
        <dbReference type="SAM" id="MobiDB-lite"/>
    </source>
</evidence>
<dbReference type="HOGENOM" id="CLU_972855_0_0_4"/>
<protein>
    <recommendedName>
        <fullName evidence="5">SWIM-type domain-containing protein</fullName>
    </recommendedName>
</protein>
<sequence>MSDEIGQNLTNKPSDDLRATARKNTREDKARSESQSVLNLAALNGVKKTVIQAALEKINANQSVFAEQLTEQNLKQFQRAAANLQEDFKRKKLLGGITAQLIISHSSRKDIKRAQDEIHTIQAVKFEKDGTIQFRTNASRKYGATHHIVSVQFLNFQAALNSGNLTNKMLDAYMKSPVKFDCSCGRHRYWYRYIATVGGFAYGRHETAFPKIRNPELTGMACKHVIRVMHTLARNPVALRGAIKTHIQRFQQNPNATAKTLTKKQADKAKIVAKKGNVIRRSFLQT</sequence>
<gene>
    <name evidence="3" type="ORF">HMPREF9021_01744</name>
</gene>
<dbReference type="Proteomes" id="UP000017813">
    <property type="component" value="Unassembled WGS sequence"/>
</dbReference>
<dbReference type="EMBL" id="ADCY02000035">
    <property type="protein sequence ID" value="EFG30457.1"/>
    <property type="molecule type" value="Genomic_DNA"/>
</dbReference>
<accession>V9H7W2</accession>
<dbReference type="OrthoDB" id="7060343at2"/>